<proteinExistence type="predicted"/>
<keyword evidence="1" id="KW-0396">Initiation factor</keyword>
<keyword evidence="1" id="KW-0808">Transferase</keyword>
<keyword evidence="1" id="KW-0418">Kinase</keyword>
<keyword evidence="2" id="KW-1185">Reference proteome</keyword>
<accession>A0ACC1JCE0</accession>
<feature type="non-terminal residue" evidence="1">
    <location>
        <position position="531"/>
    </location>
</feature>
<dbReference type="EC" id="2.7.11.1" evidence="1"/>
<organism evidence="1 2">
    <name type="scientific">Linderina macrospora</name>
    <dbReference type="NCBI Taxonomy" id="4868"/>
    <lineage>
        <taxon>Eukaryota</taxon>
        <taxon>Fungi</taxon>
        <taxon>Fungi incertae sedis</taxon>
        <taxon>Zoopagomycota</taxon>
        <taxon>Kickxellomycotina</taxon>
        <taxon>Kickxellomycetes</taxon>
        <taxon>Kickxellales</taxon>
        <taxon>Kickxellaceae</taxon>
        <taxon>Linderina</taxon>
    </lineage>
</organism>
<dbReference type="EMBL" id="JANBPW010001031">
    <property type="protein sequence ID" value="KAJ1946542.1"/>
    <property type="molecule type" value="Genomic_DNA"/>
</dbReference>
<name>A0ACC1JCE0_9FUNG</name>
<sequence>MDATTKEIQDNELAALRAIFMDDYKDVKAKTAWKVKQDAPEFILTVRPTDEALQAQVSVGLRIRLTKMYPQTAPQITLESPVGLSDTQVQQALSELKREALKLHGTEMIYELAILLGDFLTNNNSAAQAAQPSFHAQMVKREEAGRQADMERIAEQHRKQMAADAKERQELERRIRQELERKQQQVLTDQKREKQLNDIADAVHNVAGRWAEGIQLLTFKRQILLDPQQPRSGKFQTVALEESTVVDPLCAVYDAYPTDLTGASIHLSDRFTVQCFIVTSLHYVTDQGLKQLVKVKTRIEDLAQIRHPHLVTIYGCHLEVLEEHSQHVGRRLWVLSDTLSSHDGSTLEDVLESCGSIALKQARTYLRHILLALVSLHAAGFIHRGIMARNVLLSKQGRGKFAAKLFNTSYREELIEIHRLTPLSGHVSDNVGNDIRVAPEVMERPDMMGRKNDIWCVGVLALQMVLGLDVLRNVAIGQEPKVLETHRSSMAAELYKVIELMLTADHRQRPTAMEALNDGFFKLGLGESEPS</sequence>
<keyword evidence="1" id="KW-0648">Protein biosynthesis</keyword>
<evidence type="ECO:0000313" key="1">
    <source>
        <dbReference type="EMBL" id="KAJ1946542.1"/>
    </source>
</evidence>
<evidence type="ECO:0000313" key="2">
    <source>
        <dbReference type="Proteomes" id="UP001150603"/>
    </source>
</evidence>
<gene>
    <name evidence="1" type="primary">GCN2_2</name>
    <name evidence="1" type="ORF">FBU59_002000</name>
</gene>
<dbReference type="Proteomes" id="UP001150603">
    <property type="component" value="Unassembled WGS sequence"/>
</dbReference>
<comment type="caution">
    <text evidence="1">The sequence shown here is derived from an EMBL/GenBank/DDBJ whole genome shotgun (WGS) entry which is preliminary data.</text>
</comment>
<protein>
    <submittedName>
        <fullName evidence="1">Eukaryotic translation initiation factor 2-alpha kinase</fullName>
        <ecNumber evidence="1">2.7.11.1</ecNumber>
    </submittedName>
</protein>
<reference evidence="1" key="1">
    <citation type="submission" date="2022-07" db="EMBL/GenBank/DDBJ databases">
        <title>Phylogenomic reconstructions and comparative analyses of Kickxellomycotina fungi.</title>
        <authorList>
            <person name="Reynolds N.K."/>
            <person name="Stajich J.E."/>
            <person name="Barry K."/>
            <person name="Grigoriev I.V."/>
            <person name="Crous P."/>
            <person name="Smith M.E."/>
        </authorList>
    </citation>
    <scope>NUCLEOTIDE SEQUENCE</scope>
    <source>
        <strain evidence="1">NRRL 5244</strain>
    </source>
</reference>